<evidence type="ECO:0000313" key="6">
    <source>
        <dbReference type="Proteomes" id="UP000298663"/>
    </source>
</evidence>
<dbReference type="InterPro" id="IPR006590">
    <property type="entry name" value="RNA_pol_Rpb4/RPC9_core"/>
</dbReference>
<dbReference type="GO" id="GO:0005634">
    <property type="term" value="C:nucleus"/>
    <property type="evidence" value="ECO:0007669"/>
    <property type="project" value="UniProtKB-SubCell"/>
</dbReference>
<protein>
    <recommendedName>
        <fullName evidence="4">RNA polymerase Rpb4/RPC9 core domain-containing protein</fullName>
    </recommendedName>
</protein>
<dbReference type="PANTHER" id="PTHR21297">
    <property type="entry name" value="DNA-DIRECTED RNA POLYMERASE II"/>
    <property type="match status" value="1"/>
</dbReference>
<dbReference type="InterPro" id="IPR010997">
    <property type="entry name" value="HRDC-like_sf"/>
</dbReference>
<evidence type="ECO:0000313" key="5">
    <source>
        <dbReference type="EMBL" id="TKR96245.1"/>
    </source>
</evidence>
<dbReference type="InterPro" id="IPR005574">
    <property type="entry name" value="Rpb4/RPC9"/>
</dbReference>
<dbReference type="InterPro" id="IPR038324">
    <property type="entry name" value="Rpb4/RPC9_sf"/>
</dbReference>
<reference evidence="5 6" key="1">
    <citation type="journal article" date="2015" name="Genome Biol.">
        <title>Comparative genomics of Steinernema reveals deeply conserved gene regulatory networks.</title>
        <authorList>
            <person name="Dillman A.R."/>
            <person name="Macchietto M."/>
            <person name="Porter C.F."/>
            <person name="Rogers A."/>
            <person name="Williams B."/>
            <person name="Antoshechkin I."/>
            <person name="Lee M.M."/>
            <person name="Goodwin Z."/>
            <person name="Lu X."/>
            <person name="Lewis E.E."/>
            <person name="Goodrich-Blair H."/>
            <person name="Stock S.P."/>
            <person name="Adams B.J."/>
            <person name="Sternberg P.W."/>
            <person name="Mortazavi A."/>
        </authorList>
    </citation>
    <scope>NUCLEOTIDE SEQUENCE [LARGE SCALE GENOMIC DNA]</scope>
    <source>
        <strain evidence="5 6">ALL</strain>
    </source>
</reference>
<evidence type="ECO:0000259" key="4">
    <source>
        <dbReference type="SMART" id="SM00657"/>
    </source>
</evidence>
<dbReference type="EMBL" id="AZBU02000002">
    <property type="protein sequence ID" value="TKR96245.1"/>
    <property type="molecule type" value="Genomic_DNA"/>
</dbReference>
<dbReference type="GO" id="GO:0030880">
    <property type="term" value="C:RNA polymerase complex"/>
    <property type="evidence" value="ECO:0007669"/>
    <property type="project" value="InterPro"/>
</dbReference>
<evidence type="ECO:0000256" key="3">
    <source>
        <dbReference type="ARBA" id="ARBA00025724"/>
    </source>
</evidence>
<comment type="similarity">
    <text evidence="3">Belongs to the eukaryotic RPB4 RNA polymerase subunit family.</text>
</comment>
<dbReference type="STRING" id="34508.A0A4V6A6V5"/>
<dbReference type="OrthoDB" id="2186918at2759"/>
<proteinExistence type="inferred from homology"/>
<dbReference type="Pfam" id="PF03874">
    <property type="entry name" value="RNA_pol_Rpb4"/>
    <property type="match status" value="1"/>
</dbReference>
<evidence type="ECO:0000256" key="2">
    <source>
        <dbReference type="ARBA" id="ARBA00023242"/>
    </source>
</evidence>
<sequence>MSSPTFFQFGNSAAPEADLEPNAAELIFPKHFEADDCETLVISEVNLLLQCRHDRALAKETLNEEFNEIQQKTLTYVRCMAKFKNRESIRDARQVFANHQMHEFEIAQLLNLCPETAEEAFALIPSLMDRVSENDLDELLKELHNKMTFH</sequence>
<reference evidence="5 6" key="2">
    <citation type="journal article" date="2019" name="G3 (Bethesda)">
        <title>Hybrid Assembly of the Genome of the Entomopathogenic Nematode Steinernema carpocapsae Identifies the X-Chromosome.</title>
        <authorList>
            <person name="Serra L."/>
            <person name="Macchietto M."/>
            <person name="Macias-Munoz A."/>
            <person name="McGill C.J."/>
            <person name="Rodriguez I.M."/>
            <person name="Rodriguez B."/>
            <person name="Murad R."/>
            <person name="Mortazavi A."/>
        </authorList>
    </citation>
    <scope>NUCLEOTIDE SEQUENCE [LARGE SCALE GENOMIC DNA]</scope>
    <source>
        <strain evidence="5 6">ALL</strain>
    </source>
</reference>
<comment type="subcellular location">
    <subcellularLocation>
        <location evidence="1">Nucleus</location>
    </subcellularLocation>
</comment>
<dbReference type="AlphaFoldDB" id="A0A4V6A6V5"/>
<organism evidence="5 6">
    <name type="scientific">Steinernema carpocapsae</name>
    <name type="common">Entomopathogenic nematode</name>
    <dbReference type="NCBI Taxonomy" id="34508"/>
    <lineage>
        <taxon>Eukaryota</taxon>
        <taxon>Metazoa</taxon>
        <taxon>Ecdysozoa</taxon>
        <taxon>Nematoda</taxon>
        <taxon>Chromadorea</taxon>
        <taxon>Rhabditida</taxon>
        <taxon>Tylenchina</taxon>
        <taxon>Panagrolaimomorpha</taxon>
        <taxon>Strongyloidoidea</taxon>
        <taxon>Steinernematidae</taxon>
        <taxon>Steinernema</taxon>
    </lineage>
</organism>
<dbReference type="SUPFAM" id="SSF47819">
    <property type="entry name" value="HRDC-like"/>
    <property type="match status" value="1"/>
</dbReference>
<gene>
    <name evidence="5" type="ORF">L596_010294</name>
</gene>
<feature type="domain" description="RNA polymerase Rpb4/RPC9 core" evidence="4">
    <location>
        <begin position="30"/>
        <end position="150"/>
    </location>
</feature>
<dbReference type="GO" id="GO:0000166">
    <property type="term" value="F:nucleotide binding"/>
    <property type="evidence" value="ECO:0007669"/>
    <property type="project" value="InterPro"/>
</dbReference>
<accession>A0A4V6A6V5</accession>
<dbReference type="GO" id="GO:0006352">
    <property type="term" value="P:DNA-templated transcription initiation"/>
    <property type="evidence" value="ECO:0007669"/>
    <property type="project" value="InterPro"/>
</dbReference>
<dbReference type="InterPro" id="IPR045222">
    <property type="entry name" value="Rpb4-like"/>
</dbReference>
<comment type="caution">
    <text evidence="5">The sequence shown here is derived from an EMBL/GenBank/DDBJ whole genome shotgun (WGS) entry which is preliminary data.</text>
</comment>
<dbReference type="Proteomes" id="UP000298663">
    <property type="component" value="Unassembled WGS sequence"/>
</dbReference>
<keyword evidence="2" id="KW-0539">Nucleus</keyword>
<dbReference type="Gene3D" id="1.20.1250.40">
    <property type="match status" value="1"/>
</dbReference>
<dbReference type="SMART" id="SM00657">
    <property type="entry name" value="RPOL4c"/>
    <property type="match status" value="1"/>
</dbReference>
<keyword evidence="6" id="KW-1185">Reference proteome</keyword>
<name>A0A4V6A6V5_STECR</name>
<evidence type="ECO:0000256" key="1">
    <source>
        <dbReference type="ARBA" id="ARBA00004123"/>
    </source>
</evidence>